<dbReference type="InterPro" id="IPR002912">
    <property type="entry name" value="ACT_dom"/>
</dbReference>
<dbReference type="Proteomes" id="UP000052020">
    <property type="component" value="Unassembled WGS sequence"/>
</dbReference>
<dbReference type="Pfam" id="PF13291">
    <property type="entry name" value="ACT_4"/>
    <property type="match status" value="1"/>
</dbReference>
<dbReference type="CDD" id="cd04876">
    <property type="entry name" value="ACT_RelA-SpoT"/>
    <property type="match status" value="1"/>
</dbReference>
<dbReference type="FunFam" id="3.10.20.30:FF:000002">
    <property type="entry name" value="GTP pyrophosphokinase (RelA/SpoT)"/>
    <property type="match status" value="1"/>
</dbReference>
<dbReference type="InterPro" id="IPR043519">
    <property type="entry name" value="NT_sf"/>
</dbReference>
<dbReference type="Pfam" id="PF19296">
    <property type="entry name" value="RelA_AH_RIS"/>
    <property type="match status" value="1"/>
</dbReference>
<dbReference type="InterPro" id="IPR003607">
    <property type="entry name" value="HD/PDEase_dom"/>
</dbReference>
<dbReference type="InterPro" id="IPR045865">
    <property type="entry name" value="ACT-like_dom_sf"/>
</dbReference>
<dbReference type="PANTHER" id="PTHR21262">
    <property type="entry name" value="GUANOSINE-3',5'-BIS DIPHOSPHATE 3'-PYROPHOSPHOHYDROLASE"/>
    <property type="match status" value="1"/>
</dbReference>
<dbReference type="InterPro" id="IPR007685">
    <property type="entry name" value="RelA_SpoT"/>
</dbReference>
<accession>A0A0S7XML5</accession>
<evidence type="ECO:0000259" key="5">
    <source>
        <dbReference type="PROSITE" id="PS51880"/>
    </source>
</evidence>
<dbReference type="InterPro" id="IPR012675">
    <property type="entry name" value="Beta-grasp_dom_sf"/>
</dbReference>
<dbReference type="FunFam" id="3.30.460.10:FF:000001">
    <property type="entry name" value="GTP pyrophosphokinase RelA"/>
    <property type="match status" value="1"/>
</dbReference>
<evidence type="ECO:0000256" key="1">
    <source>
        <dbReference type="ARBA" id="ARBA00025704"/>
    </source>
</evidence>
<dbReference type="Pfam" id="PF02824">
    <property type="entry name" value="TGS"/>
    <property type="match status" value="1"/>
</dbReference>
<comment type="pathway">
    <text evidence="1">Purine metabolism.</text>
</comment>
<evidence type="ECO:0000313" key="7">
    <source>
        <dbReference type="Proteomes" id="UP000052020"/>
    </source>
</evidence>
<dbReference type="PROSITE" id="PS51671">
    <property type="entry name" value="ACT"/>
    <property type="match status" value="1"/>
</dbReference>
<dbReference type="CDD" id="cd00077">
    <property type="entry name" value="HDc"/>
    <property type="match status" value="1"/>
</dbReference>
<dbReference type="InterPro" id="IPR033655">
    <property type="entry name" value="TGS_RelA/SpoT"/>
</dbReference>
<dbReference type="Gene3D" id="3.30.70.260">
    <property type="match status" value="1"/>
</dbReference>
<protein>
    <recommendedName>
        <fullName evidence="8">GTP pyrophosphokinase</fullName>
    </recommendedName>
</protein>
<proteinExistence type="inferred from homology"/>
<dbReference type="SUPFAM" id="SSF81271">
    <property type="entry name" value="TGS-like"/>
    <property type="match status" value="1"/>
</dbReference>
<dbReference type="SMART" id="SM00471">
    <property type="entry name" value="HDc"/>
    <property type="match status" value="1"/>
</dbReference>
<feature type="domain" description="HD" evidence="4">
    <location>
        <begin position="56"/>
        <end position="155"/>
    </location>
</feature>
<dbReference type="InterPro" id="IPR045600">
    <property type="entry name" value="RelA/SpoT_AH_RIS"/>
</dbReference>
<organism evidence="6 7">
    <name type="scientific">candidate division KD3-62 bacterium DG_56</name>
    <dbReference type="NCBI Taxonomy" id="1704032"/>
    <lineage>
        <taxon>Bacteria</taxon>
        <taxon>candidate division KD3-62</taxon>
    </lineage>
</organism>
<evidence type="ECO:0000259" key="3">
    <source>
        <dbReference type="PROSITE" id="PS51671"/>
    </source>
</evidence>
<gene>
    <name evidence="6" type="ORF">AMK68_03300</name>
</gene>
<dbReference type="PATRIC" id="fig|1704032.3.peg.482"/>
<dbReference type="InterPro" id="IPR012676">
    <property type="entry name" value="TGS-like"/>
</dbReference>
<name>A0A0S7XML5_9BACT</name>
<sequence length="725" mass="82368">MATGAVKGEESAVNITHLLDRIEAYHPDLDPGLLRRAFSVASDAHAGQTRLSGDPYITHPLAVAMTLAELELDEATIAAGLLHDVVEDTGVASQVVREEFGEEIAGLVEGVTKLSRIDFRSQREHQAENLRKMLLAMARDLRVIFIKLADRLHNMRTLQALPEERRREVAEETLQVFAPLADRLGIWMLKWELEDCSLRYLDPGGYQAVGRNVKRTRPERERMIGEAIRQIRERLEQGGITAEITGRPKHFYSIYQKMQTQKVDFDDIRDLEAIRIVVDSIPDCYEALGLVHDLWVPIKDMFSDYIAKPKPNGYRSLHTKVMRPGGKVIEVQIRTREMHRTAEYGWAAHWHYKEGGRPDKLEERLPWLRQLLEHPYDRDSRQWIESLDLFKDEVFVFTPQRDVINLPAGSTPVDFAYRIHTDIGNHCSRAKANGEIVPLSYTLQNGDVIEIITRSNARPSLDWRSFVATPQAKTRINQWYRRQRRDESIQHGRTLLHEECKRVSVEPAELMRPEGMGKVARRFNYHSGEDLVAAVGFGEVSAEAVINRLRDLLEPTPRPMVLMPSPVRAQGALRLGIAAQGVSDILFRLSKCCSPVPGDAIVGYITRGKGVAVHRVSCPNISHIIENEPQRLIRVAWTLSEETYYPATVEIEALDRVGLLSDITAILSESKTNIRSAKVRTRKDGRAHMELVLDIQDIQHLRRLTDSLNELPDIISVHRVGIPQT</sequence>
<comment type="function">
    <text evidence="2">In eubacteria ppGpp (guanosine 3'-diphosphate 5'-diphosphate) is a mediator of the stringent response that coordinates a variety of cellular activities in response to changes in nutritional abundance.</text>
</comment>
<dbReference type="PROSITE" id="PS51880">
    <property type="entry name" value="TGS"/>
    <property type="match status" value="1"/>
</dbReference>
<dbReference type="SUPFAM" id="SSF55021">
    <property type="entry name" value="ACT-like"/>
    <property type="match status" value="1"/>
</dbReference>
<dbReference type="SUPFAM" id="SSF109604">
    <property type="entry name" value="HD-domain/PDEase-like"/>
    <property type="match status" value="1"/>
</dbReference>
<evidence type="ECO:0008006" key="8">
    <source>
        <dbReference type="Google" id="ProtNLM"/>
    </source>
</evidence>
<comment type="similarity">
    <text evidence="2">Belongs to the relA/spoT family.</text>
</comment>
<dbReference type="GO" id="GO:0005886">
    <property type="term" value="C:plasma membrane"/>
    <property type="evidence" value="ECO:0007669"/>
    <property type="project" value="TreeGrafter"/>
</dbReference>
<reference evidence="6 7" key="1">
    <citation type="journal article" date="2015" name="Microbiome">
        <title>Genomic resolution of linkages in carbon, nitrogen, and sulfur cycling among widespread estuary sediment bacteria.</title>
        <authorList>
            <person name="Baker B.J."/>
            <person name="Lazar C.S."/>
            <person name="Teske A.P."/>
            <person name="Dick G.J."/>
        </authorList>
    </citation>
    <scope>NUCLEOTIDE SEQUENCE [LARGE SCALE GENOMIC DNA]</scope>
    <source>
        <strain evidence="6">DG_56</strain>
    </source>
</reference>
<feature type="domain" description="TGS" evidence="5">
    <location>
        <begin position="392"/>
        <end position="453"/>
    </location>
</feature>
<dbReference type="Gene3D" id="3.10.20.30">
    <property type="match status" value="1"/>
</dbReference>
<dbReference type="NCBIfam" id="TIGR00691">
    <property type="entry name" value="spoT_relA"/>
    <property type="match status" value="1"/>
</dbReference>
<evidence type="ECO:0000256" key="2">
    <source>
        <dbReference type="RuleBase" id="RU003847"/>
    </source>
</evidence>
<dbReference type="Gene3D" id="1.10.3210.10">
    <property type="entry name" value="Hypothetical protein af1432"/>
    <property type="match status" value="1"/>
</dbReference>
<dbReference type="PANTHER" id="PTHR21262:SF31">
    <property type="entry name" value="GTP PYROPHOSPHOKINASE"/>
    <property type="match status" value="1"/>
</dbReference>
<dbReference type="InterPro" id="IPR004095">
    <property type="entry name" value="TGS"/>
</dbReference>
<dbReference type="Pfam" id="PF13328">
    <property type="entry name" value="HD_4"/>
    <property type="match status" value="1"/>
</dbReference>
<dbReference type="SUPFAM" id="SSF81301">
    <property type="entry name" value="Nucleotidyltransferase"/>
    <property type="match status" value="1"/>
</dbReference>
<dbReference type="CDD" id="cd01668">
    <property type="entry name" value="TGS_RSH"/>
    <property type="match status" value="1"/>
</dbReference>
<dbReference type="AlphaFoldDB" id="A0A0S7XML5"/>
<dbReference type="Gene3D" id="3.30.460.10">
    <property type="entry name" value="Beta Polymerase, domain 2"/>
    <property type="match status" value="1"/>
</dbReference>
<dbReference type="InterPro" id="IPR004811">
    <property type="entry name" value="RelA/Spo_fam"/>
</dbReference>
<dbReference type="CDD" id="cd05399">
    <property type="entry name" value="NT_Rel-Spo_like"/>
    <property type="match status" value="1"/>
</dbReference>
<evidence type="ECO:0000259" key="4">
    <source>
        <dbReference type="PROSITE" id="PS51831"/>
    </source>
</evidence>
<dbReference type="FunFam" id="1.10.3210.10:FF:000001">
    <property type="entry name" value="GTP pyrophosphokinase RelA"/>
    <property type="match status" value="1"/>
</dbReference>
<dbReference type="EMBL" id="LIZY01000067">
    <property type="protein sequence ID" value="KPJ63717.1"/>
    <property type="molecule type" value="Genomic_DNA"/>
</dbReference>
<dbReference type="GO" id="GO:0015969">
    <property type="term" value="P:guanosine tetraphosphate metabolic process"/>
    <property type="evidence" value="ECO:0007669"/>
    <property type="project" value="InterPro"/>
</dbReference>
<dbReference type="Pfam" id="PF04607">
    <property type="entry name" value="RelA_SpoT"/>
    <property type="match status" value="1"/>
</dbReference>
<dbReference type="SMART" id="SM00954">
    <property type="entry name" value="RelA_SpoT"/>
    <property type="match status" value="1"/>
</dbReference>
<evidence type="ECO:0000313" key="6">
    <source>
        <dbReference type="EMBL" id="KPJ63717.1"/>
    </source>
</evidence>
<dbReference type="PROSITE" id="PS51831">
    <property type="entry name" value="HD"/>
    <property type="match status" value="1"/>
</dbReference>
<feature type="domain" description="ACT" evidence="3">
    <location>
        <begin position="648"/>
        <end position="722"/>
    </location>
</feature>
<comment type="caution">
    <text evidence="6">The sequence shown here is derived from an EMBL/GenBank/DDBJ whole genome shotgun (WGS) entry which is preliminary data.</text>
</comment>
<dbReference type="InterPro" id="IPR006674">
    <property type="entry name" value="HD_domain"/>
</dbReference>